<comment type="caution">
    <text evidence="1">The sequence shown here is derived from an EMBL/GenBank/DDBJ whole genome shotgun (WGS) entry which is preliminary data.</text>
</comment>
<evidence type="ECO:0000313" key="1">
    <source>
        <dbReference type="EMBL" id="MPC69162.1"/>
    </source>
</evidence>
<dbReference type="Proteomes" id="UP000324222">
    <property type="component" value="Unassembled WGS sequence"/>
</dbReference>
<name>A0A5B7HDI4_PORTR</name>
<dbReference type="AlphaFoldDB" id="A0A5B7HDI4"/>
<organism evidence="1 2">
    <name type="scientific">Portunus trituberculatus</name>
    <name type="common">Swimming crab</name>
    <name type="synonym">Neptunus trituberculatus</name>
    <dbReference type="NCBI Taxonomy" id="210409"/>
    <lineage>
        <taxon>Eukaryota</taxon>
        <taxon>Metazoa</taxon>
        <taxon>Ecdysozoa</taxon>
        <taxon>Arthropoda</taxon>
        <taxon>Crustacea</taxon>
        <taxon>Multicrustacea</taxon>
        <taxon>Malacostraca</taxon>
        <taxon>Eumalacostraca</taxon>
        <taxon>Eucarida</taxon>
        <taxon>Decapoda</taxon>
        <taxon>Pleocyemata</taxon>
        <taxon>Brachyura</taxon>
        <taxon>Eubrachyura</taxon>
        <taxon>Portunoidea</taxon>
        <taxon>Portunidae</taxon>
        <taxon>Portuninae</taxon>
        <taxon>Portunus</taxon>
    </lineage>
</organism>
<proteinExistence type="predicted"/>
<reference evidence="1 2" key="1">
    <citation type="submission" date="2019-05" db="EMBL/GenBank/DDBJ databases">
        <title>Another draft genome of Portunus trituberculatus and its Hox gene families provides insights of decapod evolution.</title>
        <authorList>
            <person name="Jeong J.-H."/>
            <person name="Song I."/>
            <person name="Kim S."/>
            <person name="Choi T."/>
            <person name="Kim D."/>
            <person name="Ryu S."/>
            <person name="Kim W."/>
        </authorList>
    </citation>
    <scope>NUCLEOTIDE SEQUENCE [LARGE SCALE GENOMIC DNA]</scope>
    <source>
        <tissue evidence="1">Muscle</tissue>
    </source>
</reference>
<sequence>MSSTLTHNISPTEILLRCSPARPDHTALFDLEGCVVCAAQYPNTFPHLVVYRPTITVTLSLPTTQHSTHISSPLLSCPPFPHRASPPSYFVRRGHTFNLPPVS</sequence>
<gene>
    <name evidence="1" type="ORF">E2C01_063377</name>
</gene>
<protein>
    <submittedName>
        <fullName evidence="1">Uncharacterized protein</fullName>
    </submittedName>
</protein>
<dbReference type="EMBL" id="VSRR010028955">
    <property type="protein sequence ID" value="MPC69162.1"/>
    <property type="molecule type" value="Genomic_DNA"/>
</dbReference>
<accession>A0A5B7HDI4</accession>
<keyword evidence="2" id="KW-1185">Reference proteome</keyword>
<evidence type="ECO:0000313" key="2">
    <source>
        <dbReference type="Proteomes" id="UP000324222"/>
    </source>
</evidence>